<dbReference type="HAMAP" id="MF_00318">
    <property type="entry name" value="Enolase"/>
    <property type="match status" value="1"/>
</dbReference>
<dbReference type="InterPro" id="IPR020810">
    <property type="entry name" value="Enolase_C"/>
</dbReference>
<feature type="domain" description="Enolase N-terminal" evidence="11">
    <location>
        <begin position="10"/>
        <end position="142"/>
    </location>
</feature>
<gene>
    <name evidence="12" type="ORF">EDEG_00551</name>
</gene>
<dbReference type="Pfam" id="PF00113">
    <property type="entry name" value="Enolase_C"/>
    <property type="match status" value="1"/>
</dbReference>
<dbReference type="VEuPathDB" id="MicrosporidiaDB:EDEG_00551"/>
<dbReference type="HOGENOM" id="CLU_031223_0_0_1"/>
<dbReference type="PANTHER" id="PTHR11902">
    <property type="entry name" value="ENOLASE"/>
    <property type="match status" value="1"/>
</dbReference>
<dbReference type="InterPro" id="IPR020811">
    <property type="entry name" value="Enolase_N"/>
</dbReference>
<dbReference type="SUPFAM" id="SSF54826">
    <property type="entry name" value="Enolase N-terminal domain-like"/>
    <property type="match status" value="1"/>
</dbReference>
<dbReference type="OrthoDB" id="1739814at2759"/>
<keyword evidence="6" id="KW-0456">Lyase</keyword>
<dbReference type="GO" id="GO:0006096">
    <property type="term" value="P:glycolytic process"/>
    <property type="evidence" value="ECO:0007669"/>
    <property type="project" value="UniProtKB-UniPathway"/>
</dbReference>
<dbReference type="SMART" id="SM01192">
    <property type="entry name" value="Enolase_C"/>
    <property type="match status" value="1"/>
</dbReference>
<dbReference type="InterPro" id="IPR029017">
    <property type="entry name" value="Enolase-like_N"/>
</dbReference>
<feature type="domain" description="Enolase C-terminal TIM barrel" evidence="10">
    <location>
        <begin position="149"/>
        <end position="431"/>
    </location>
</feature>
<feature type="binding site" evidence="8">
    <location>
        <position position="327"/>
    </location>
    <ligand>
        <name>substrate</name>
    </ligand>
</feature>
<feature type="binding site" evidence="9">
    <location>
        <position position="251"/>
    </location>
    <ligand>
        <name>Mg(2+)</name>
        <dbReference type="ChEBI" id="CHEBI:18420"/>
    </ligand>
</feature>
<dbReference type="SFLD" id="SFLDF00002">
    <property type="entry name" value="enolase"/>
    <property type="match status" value="1"/>
</dbReference>
<evidence type="ECO:0000256" key="1">
    <source>
        <dbReference type="ARBA" id="ARBA00005031"/>
    </source>
</evidence>
<keyword evidence="13" id="KW-1185">Reference proteome</keyword>
<evidence type="ECO:0000256" key="8">
    <source>
        <dbReference type="PIRSR" id="PIRSR001400-2"/>
    </source>
</evidence>
<dbReference type="CDD" id="cd03313">
    <property type="entry name" value="enolase"/>
    <property type="match status" value="1"/>
</dbReference>
<dbReference type="Gene3D" id="3.20.20.120">
    <property type="entry name" value="Enolase-like C-terminal domain"/>
    <property type="match status" value="1"/>
</dbReference>
<dbReference type="OMA" id="RCMMSHR"/>
<dbReference type="SUPFAM" id="SSF51604">
    <property type="entry name" value="Enolase C-terminal domain-like"/>
    <property type="match status" value="1"/>
</dbReference>
<reference evidence="13" key="2">
    <citation type="submission" date="2015-07" db="EMBL/GenBank/DDBJ databases">
        <title>Contrasting host-pathogen interactions and genome evolution in two generalist and specialist microsporidian pathogens of mosquitoes.</title>
        <authorList>
            <consortium name="The Broad Institute Genomics Platform"/>
            <consortium name="The Broad Institute Genome Sequencing Center for Infectious Disease"/>
            <person name="Cuomo C.A."/>
            <person name="Sanscrainte N.D."/>
            <person name="Goldberg J.M."/>
            <person name="Heiman D."/>
            <person name="Young S."/>
            <person name="Zeng Q."/>
            <person name="Becnel J.J."/>
            <person name="Birren B.W."/>
        </authorList>
    </citation>
    <scope>NUCLEOTIDE SEQUENCE [LARGE SCALE GENOMIC DNA]</scope>
    <source>
        <strain evidence="13">USNM 41457</strain>
    </source>
</reference>
<dbReference type="Proteomes" id="UP000003163">
    <property type="component" value="Unassembled WGS sequence"/>
</dbReference>
<feature type="binding site" evidence="8">
    <location>
        <position position="165"/>
    </location>
    <ligand>
        <name>substrate</name>
    </ligand>
</feature>
<keyword evidence="12" id="KW-0670">Pyruvate</keyword>
<dbReference type="SFLD" id="SFLDG00178">
    <property type="entry name" value="enolase"/>
    <property type="match status" value="1"/>
</dbReference>
<sequence length="431" mass="48368">MKEQKIGEVFNKLFALQILSSRGEPTVEVEMHTKIGVLRASCPSGASTGKKEAKVICNKNTEKYGGKTVEEAISNIEKIIASKISDLSSTKVTEQFEIDKFLLNLDGTLDKNKIGANAILPISMAFCRLGSLSMNMKLYNFIANISKSRPKMPIPYFNVINGGVHCGNMLPFQEIMISFHSMNYEENLERAVSFYHDLKKVITKKYGLSATCVGDEGGFGPPIQSLEQGLDLIKETICFNEKYQGIKVAIDCAANELFSNGFYSLDFKKKEQKIKLTSYELIQYYIEILKCYPFLHMIEDPFHESDIQAWKIFSDKIKNMNINVTGDDLTVTNKVYVKIACSEKLCNTLLVKLNQIGTVYEAIEAMCLARSNGMKIMVSHRSGETEDTFISDFAVGIGADYIKAGAPCRGERVAKYNQLLRIYHDLKLKNN</sequence>
<dbReference type="GO" id="GO:0004634">
    <property type="term" value="F:phosphopyruvate hydratase activity"/>
    <property type="evidence" value="ECO:0007669"/>
    <property type="project" value="UniProtKB-EC"/>
</dbReference>
<evidence type="ECO:0000256" key="9">
    <source>
        <dbReference type="PIRSR" id="PIRSR001400-3"/>
    </source>
</evidence>
<evidence type="ECO:0000313" key="13">
    <source>
        <dbReference type="Proteomes" id="UP000003163"/>
    </source>
</evidence>
<evidence type="ECO:0000256" key="3">
    <source>
        <dbReference type="ARBA" id="ARBA00012058"/>
    </source>
</evidence>
<reference evidence="12 13" key="1">
    <citation type="submission" date="2011-08" db="EMBL/GenBank/DDBJ databases">
        <authorList>
            <person name="Liu Z.J."/>
            <person name="Shi F.L."/>
            <person name="Lu J.Q."/>
            <person name="Li M."/>
            <person name="Wang Z.L."/>
        </authorList>
    </citation>
    <scope>NUCLEOTIDE SEQUENCE [LARGE SCALE GENOMIC DNA]</scope>
    <source>
        <strain evidence="12 13">USNM 41457</strain>
    </source>
</reference>
<feature type="binding site" evidence="8">
    <location>
        <position position="403"/>
    </location>
    <ligand>
        <name>substrate</name>
    </ligand>
</feature>
<dbReference type="Gene3D" id="3.30.390.10">
    <property type="entry name" value="Enolase-like, N-terminal domain"/>
    <property type="match status" value="1"/>
</dbReference>
<organism evidence="12 13">
    <name type="scientific">Edhazardia aedis (strain USNM 41457)</name>
    <name type="common">Microsporidian parasite</name>
    <dbReference type="NCBI Taxonomy" id="1003232"/>
    <lineage>
        <taxon>Eukaryota</taxon>
        <taxon>Fungi</taxon>
        <taxon>Fungi incertae sedis</taxon>
        <taxon>Microsporidia</taxon>
        <taxon>Edhazardia</taxon>
    </lineage>
</organism>
<dbReference type="PIRSF" id="PIRSF001400">
    <property type="entry name" value="Enolase"/>
    <property type="match status" value="1"/>
</dbReference>
<dbReference type="SFLD" id="SFLDS00001">
    <property type="entry name" value="Enolase"/>
    <property type="match status" value="1"/>
</dbReference>
<evidence type="ECO:0000259" key="10">
    <source>
        <dbReference type="SMART" id="SM01192"/>
    </source>
</evidence>
<comment type="caution">
    <text evidence="12">The sequence shown here is derived from an EMBL/GenBank/DDBJ whole genome shotgun (WGS) entry which is preliminary data.</text>
</comment>
<evidence type="ECO:0000256" key="4">
    <source>
        <dbReference type="ARBA" id="ARBA00022842"/>
    </source>
</evidence>
<evidence type="ECO:0000256" key="5">
    <source>
        <dbReference type="ARBA" id="ARBA00023152"/>
    </source>
</evidence>
<feature type="active site" description="Proton acceptor" evidence="7">
    <location>
        <position position="352"/>
    </location>
</feature>
<dbReference type="EC" id="4.2.1.11" evidence="3"/>
<keyword evidence="9" id="KW-0479">Metal-binding</keyword>
<dbReference type="Pfam" id="PF03952">
    <property type="entry name" value="Enolase_N"/>
    <property type="match status" value="1"/>
</dbReference>
<comment type="cofactor">
    <cofactor evidence="9">
        <name>Mg(2+)</name>
        <dbReference type="ChEBI" id="CHEBI:18420"/>
    </cofactor>
    <text evidence="9">Mg(2+) is required for catalysis and for stabilizing the dimer.</text>
</comment>
<feature type="binding site" evidence="9">
    <location>
        <position position="327"/>
    </location>
    <ligand>
        <name>Mg(2+)</name>
        <dbReference type="ChEBI" id="CHEBI:18420"/>
    </ligand>
</feature>
<dbReference type="GO" id="GO:0000287">
    <property type="term" value="F:magnesium ion binding"/>
    <property type="evidence" value="ECO:0007669"/>
    <property type="project" value="InterPro"/>
</dbReference>
<keyword evidence="4 9" id="KW-0460">Magnesium</keyword>
<protein>
    <recommendedName>
        <fullName evidence="3">phosphopyruvate hydratase</fullName>
        <ecNumber evidence="3">4.2.1.11</ecNumber>
    </recommendedName>
</protein>
<name>J9D056_EDHAE</name>
<keyword evidence="5" id="KW-0324">Glycolysis</keyword>
<dbReference type="AlphaFoldDB" id="J9D056"/>
<feature type="binding site" evidence="8">
    <location>
        <position position="174"/>
    </location>
    <ligand>
        <name>substrate</name>
    </ligand>
</feature>
<dbReference type="InterPro" id="IPR036849">
    <property type="entry name" value="Enolase-like_C_sf"/>
</dbReference>
<feature type="binding site" evidence="8">
    <location>
        <position position="299"/>
    </location>
    <ligand>
        <name>substrate</name>
    </ligand>
</feature>
<evidence type="ECO:0000256" key="2">
    <source>
        <dbReference type="ARBA" id="ARBA00009604"/>
    </source>
</evidence>
<dbReference type="InParanoid" id="J9D056"/>
<dbReference type="UniPathway" id="UPA00109">
    <property type="reaction ID" value="UER00187"/>
</dbReference>
<evidence type="ECO:0000256" key="6">
    <source>
        <dbReference type="ARBA" id="ARBA00023239"/>
    </source>
</evidence>
<comment type="similarity">
    <text evidence="2">Belongs to the enolase family.</text>
</comment>
<proteinExistence type="inferred from homology"/>
<dbReference type="InterPro" id="IPR000941">
    <property type="entry name" value="Enolase"/>
</dbReference>
<dbReference type="PRINTS" id="PR00148">
    <property type="entry name" value="ENOLASE"/>
</dbReference>
<dbReference type="STRING" id="1003232.J9D056"/>
<dbReference type="FunCoup" id="J9D056">
    <property type="interactions" value="130"/>
</dbReference>
<feature type="binding site" evidence="8">
    <location>
        <begin position="379"/>
        <end position="382"/>
    </location>
    <ligand>
        <name>substrate</name>
    </ligand>
</feature>
<feature type="binding site" evidence="9">
    <location>
        <position position="299"/>
    </location>
    <ligand>
        <name>Mg(2+)</name>
        <dbReference type="ChEBI" id="CHEBI:18420"/>
    </ligand>
</feature>
<dbReference type="SMART" id="SM01193">
    <property type="entry name" value="Enolase_N"/>
    <property type="match status" value="1"/>
</dbReference>
<dbReference type="PANTHER" id="PTHR11902:SF1">
    <property type="entry name" value="ENOLASE"/>
    <property type="match status" value="1"/>
</dbReference>
<comment type="pathway">
    <text evidence="1">Carbohydrate degradation; glycolysis; pyruvate from D-glyceraldehyde 3-phosphate: step 4/5.</text>
</comment>
<feature type="active site" description="Proton donor" evidence="7">
    <location>
        <position position="216"/>
    </location>
</feature>
<evidence type="ECO:0000259" key="11">
    <source>
        <dbReference type="SMART" id="SM01193"/>
    </source>
</evidence>
<evidence type="ECO:0000313" key="12">
    <source>
        <dbReference type="EMBL" id="EJW01251.1"/>
    </source>
</evidence>
<accession>J9D056</accession>
<evidence type="ECO:0000256" key="7">
    <source>
        <dbReference type="PIRSR" id="PIRSR001400-1"/>
    </source>
</evidence>
<dbReference type="GO" id="GO:0000015">
    <property type="term" value="C:phosphopyruvate hydratase complex"/>
    <property type="evidence" value="ECO:0007669"/>
    <property type="project" value="InterPro"/>
</dbReference>
<dbReference type="EMBL" id="AFBI03000006">
    <property type="protein sequence ID" value="EJW01251.1"/>
    <property type="molecule type" value="Genomic_DNA"/>
</dbReference>